<dbReference type="Proteomes" id="UP000499080">
    <property type="component" value="Unassembled WGS sequence"/>
</dbReference>
<evidence type="ECO:0000313" key="8">
    <source>
        <dbReference type="EMBL" id="GBM47521.1"/>
    </source>
</evidence>
<proteinExistence type="predicted"/>
<evidence type="ECO:0000259" key="7">
    <source>
        <dbReference type="PROSITE" id="PS50950"/>
    </source>
</evidence>
<sequence length="578" mass="66391">MPSKCSVPACRGNYDESTKVAVFSFPNDERLREKWLHAIRRTDFKITKNSKVCEKHFKDGEVLRNSTFYNEKTGETISAPLKRPKLKENAVPSIFPGCPSYMSSSSAIRESPSKKRQRLEQEQINFAVKESLNTLWPTNLERQNVKLALKLFSTDVVHALNELGEKYNLECYEQTAKFINIISTWWDIVNVKTPDKGKFKRNPMCEPLTSSPSDKRLMFLKQLVSWVNKWENLDSNNGRLSKETFLALNHTTQAFIEIVNHCTKSFKKEYILLGKIQTDKLESRFGQYRSMAGDQYHISVRQIYETESKLRLCHELKLASHKKGSITVDIFDNSEKNDEEKQPIDLIFCDIMVEESDIEKIADTLPIVTYLAGYCSHAALKKTKCSYCRQKLITDKESISHDNYKLIDVKDRGGLLYPSKIVVNAVIHTYIVVQKLISEKYEDKFIQVLNQRSLVVNLVEDILVTKDIFLSFDVCVDGHDILHLINIILRSATNSLLNNYCKVKNDKLKKIPNVTVVSKNKRKLETFSKNSLSDKRESSKKSNKLKEGTMPRIAEVSEKNSVNDEGEAGEKQNFILTN</sequence>
<feature type="domain" description="THAP-type" evidence="7">
    <location>
        <begin position="1"/>
        <end position="95"/>
    </location>
</feature>
<dbReference type="OrthoDB" id="6436837at2759"/>
<organism evidence="8 9">
    <name type="scientific">Araneus ventricosus</name>
    <name type="common">Orbweaver spider</name>
    <name type="synonym">Epeira ventricosa</name>
    <dbReference type="NCBI Taxonomy" id="182803"/>
    <lineage>
        <taxon>Eukaryota</taxon>
        <taxon>Metazoa</taxon>
        <taxon>Ecdysozoa</taxon>
        <taxon>Arthropoda</taxon>
        <taxon>Chelicerata</taxon>
        <taxon>Arachnida</taxon>
        <taxon>Araneae</taxon>
        <taxon>Araneomorphae</taxon>
        <taxon>Entelegynae</taxon>
        <taxon>Araneoidea</taxon>
        <taxon>Araneidae</taxon>
        <taxon>Araneus</taxon>
    </lineage>
</organism>
<dbReference type="GO" id="GO:0008270">
    <property type="term" value="F:zinc ion binding"/>
    <property type="evidence" value="ECO:0007669"/>
    <property type="project" value="UniProtKB-KW"/>
</dbReference>
<feature type="region of interest" description="Disordered" evidence="6">
    <location>
        <begin position="529"/>
        <end position="578"/>
    </location>
</feature>
<name>A0A4Y2G2E8_ARAVE</name>
<dbReference type="EMBL" id="BGPR01001184">
    <property type="protein sequence ID" value="GBM47521.1"/>
    <property type="molecule type" value="Genomic_DNA"/>
</dbReference>
<feature type="compositionally biased region" description="Basic and acidic residues" evidence="6">
    <location>
        <begin position="532"/>
        <end position="562"/>
    </location>
</feature>
<dbReference type="SUPFAM" id="SSF57716">
    <property type="entry name" value="Glucocorticoid receptor-like (DNA-binding domain)"/>
    <property type="match status" value="1"/>
</dbReference>
<keyword evidence="4 5" id="KW-0238">DNA-binding</keyword>
<keyword evidence="2 5" id="KW-0863">Zinc-finger</keyword>
<evidence type="ECO:0000313" key="9">
    <source>
        <dbReference type="Proteomes" id="UP000499080"/>
    </source>
</evidence>
<dbReference type="PANTHER" id="PTHR46927">
    <property type="entry name" value="AGAP005574-PA"/>
    <property type="match status" value="1"/>
</dbReference>
<evidence type="ECO:0000256" key="2">
    <source>
        <dbReference type="ARBA" id="ARBA00022771"/>
    </source>
</evidence>
<evidence type="ECO:0000256" key="3">
    <source>
        <dbReference type="ARBA" id="ARBA00022833"/>
    </source>
</evidence>
<dbReference type="AlphaFoldDB" id="A0A4Y2G2E8"/>
<dbReference type="InterPro" id="IPR038441">
    <property type="entry name" value="THAP_Znf_sf"/>
</dbReference>
<dbReference type="InterPro" id="IPR048366">
    <property type="entry name" value="TNP-like_GBD"/>
</dbReference>
<keyword evidence="1" id="KW-0479">Metal-binding</keyword>
<keyword evidence="3" id="KW-0862">Zinc</keyword>
<dbReference type="PANTHER" id="PTHR46927:SF3">
    <property type="entry name" value="THAP-TYPE DOMAIN-CONTAINING PROTEIN"/>
    <property type="match status" value="1"/>
</dbReference>
<dbReference type="GO" id="GO:0003677">
    <property type="term" value="F:DNA binding"/>
    <property type="evidence" value="ECO:0007669"/>
    <property type="project" value="UniProtKB-UniRule"/>
</dbReference>
<dbReference type="InterPro" id="IPR006612">
    <property type="entry name" value="THAP_Znf"/>
</dbReference>
<protein>
    <recommendedName>
        <fullName evidence="7">THAP-type domain-containing protein</fullName>
    </recommendedName>
</protein>
<comment type="caution">
    <text evidence="8">The sequence shown here is derived from an EMBL/GenBank/DDBJ whole genome shotgun (WGS) entry which is preliminary data.</text>
</comment>
<evidence type="ECO:0000256" key="6">
    <source>
        <dbReference type="SAM" id="MobiDB-lite"/>
    </source>
</evidence>
<evidence type="ECO:0000256" key="5">
    <source>
        <dbReference type="PROSITE-ProRule" id="PRU00309"/>
    </source>
</evidence>
<reference evidence="8 9" key="1">
    <citation type="journal article" date="2019" name="Sci. Rep.">
        <title>Orb-weaving spider Araneus ventricosus genome elucidates the spidroin gene catalogue.</title>
        <authorList>
            <person name="Kono N."/>
            <person name="Nakamura H."/>
            <person name="Ohtoshi R."/>
            <person name="Moran D.A.P."/>
            <person name="Shinohara A."/>
            <person name="Yoshida Y."/>
            <person name="Fujiwara M."/>
            <person name="Mori M."/>
            <person name="Tomita M."/>
            <person name="Arakawa K."/>
        </authorList>
    </citation>
    <scope>NUCLEOTIDE SEQUENCE [LARGE SCALE GENOMIC DNA]</scope>
</reference>
<dbReference type="InterPro" id="IPR052224">
    <property type="entry name" value="THAP_domain_protein"/>
</dbReference>
<dbReference type="PROSITE" id="PS50950">
    <property type="entry name" value="ZF_THAP"/>
    <property type="match status" value="1"/>
</dbReference>
<dbReference type="Pfam" id="PF21788">
    <property type="entry name" value="TNP-like_GBD"/>
    <property type="match status" value="1"/>
</dbReference>
<dbReference type="SMART" id="SM00692">
    <property type="entry name" value="DM3"/>
    <property type="match status" value="1"/>
</dbReference>
<evidence type="ECO:0000256" key="4">
    <source>
        <dbReference type="ARBA" id="ARBA00023125"/>
    </source>
</evidence>
<gene>
    <name evidence="8" type="ORF">AVEN_211141_1</name>
</gene>
<dbReference type="SMART" id="SM00980">
    <property type="entry name" value="THAP"/>
    <property type="match status" value="1"/>
</dbReference>
<accession>A0A4Y2G2E8</accession>
<evidence type="ECO:0000256" key="1">
    <source>
        <dbReference type="ARBA" id="ARBA00022723"/>
    </source>
</evidence>
<keyword evidence="9" id="KW-1185">Reference proteome</keyword>
<dbReference type="Gene3D" id="6.20.210.20">
    <property type="entry name" value="THAP domain"/>
    <property type="match status" value="1"/>
</dbReference>
<dbReference type="Pfam" id="PF05485">
    <property type="entry name" value="THAP"/>
    <property type="match status" value="1"/>
</dbReference>